<protein>
    <submittedName>
        <fullName evidence="9">RNA recognition domain-containing protein</fullName>
    </submittedName>
</protein>
<dbReference type="eggNOG" id="KOG0118">
    <property type="taxonomic scope" value="Eukaryota"/>
</dbReference>
<feature type="domain" description="RRM" evidence="8">
    <location>
        <begin position="101"/>
        <end position="179"/>
    </location>
</feature>
<evidence type="ECO:0000256" key="1">
    <source>
        <dbReference type="ARBA" id="ARBA00004123"/>
    </source>
</evidence>
<evidence type="ECO:0000256" key="2">
    <source>
        <dbReference type="ARBA" id="ARBA00022664"/>
    </source>
</evidence>
<dbReference type="GO" id="GO:0000398">
    <property type="term" value="P:mRNA splicing, via spliceosome"/>
    <property type="evidence" value="ECO:0007669"/>
    <property type="project" value="TreeGrafter"/>
</dbReference>
<evidence type="ECO:0000256" key="3">
    <source>
        <dbReference type="ARBA" id="ARBA00022884"/>
    </source>
</evidence>
<dbReference type="GO" id="GO:0003723">
    <property type="term" value="F:RNA binding"/>
    <property type="evidence" value="ECO:0007669"/>
    <property type="project" value="UniProtKB-UniRule"/>
</dbReference>
<keyword evidence="5" id="KW-0539">Nucleus</keyword>
<evidence type="ECO:0000313" key="9">
    <source>
        <dbReference type="EMBL" id="EKD14375.1"/>
    </source>
</evidence>
<comment type="subcellular location">
    <subcellularLocation>
        <location evidence="1">Nucleus</location>
    </subcellularLocation>
</comment>
<dbReference type="HOGENOM" id="CLU_858098_0_0_1"/>
<keyword evidence="3 6" id="KW-0694">RNA-binding</keyword>
<dbReference type="EMBL" id="JH921446">
    <property type="protein sequence ID" value="EKD14375.1"/>
    <property type="molecule type" value="Genomic_DNA"/>
</dbReference>
<dbReference type="GO" id="GO:0061574">
    <property type="term" value="C:ASAP complex"/>
    <property type="evidence" value="ECO:0007669"/>
    <property type="project" value="TreeGrafter"/>
</dbReference>
<dbReference type="SUPFAM" id="SSF54928">
    <property type="entry name" value="RNA-binding domain, RBD"/>
    <property type="match status" value="1"/>
</dbReference>
<proteinExistence type="predicted"/>
<dbReference type="Gene3D" id="3.30.70.330">
    <property type="match status" value="1"/>
</dbReference>
<dbReference type="CDD" id="cd12365">
    <property type="entry name" value="RRM_RNPS1"/>
    <property type="match status" value="1"/>
</dbReference>
<dbReference type="PANTHER" id="PTHR15481:SF0">
    <property type="entry name" value="LD23870P-RELATED"/>
    <property type="match status" value="1"/>
</dbReference>
<evidence type="ECO:0000313" key="10">
    <source>
        <dbReference type="Proteomes" id="UP000006753"/>
    </source>
</evidence>
<feature type="region of interest" description="Disordered" evidence="7">
    <location>
        <begin position="1"/>
        <end position="38"/>
    </location>
</feature>
<evidence type="ECO:0000256" key="6">
    <source>
        <dbReference type="PROSITE-ProRule" id="PRU00176"/>
    </source>
</evidence>
<keyword evidence="10" id="KW-1185">Reference proteome</keyword>
<dbReference type="InterPro" id="IPR012677">
    <property type="entry name" value="Nucleotide-bd_a/b_plait_sf"/>
</dbReference>
<keyword evidence="4" id="KW-0508">mRNA splicing</keyword>
<accession>K1WAR2</accession>
<evidence type="ECO:0000256" key="7">
    <source>
        <dbReference type="SAM" id="MobiDB-lite"/>
    </source>
</evidence>
<organism evidence="9 10">
    <name type="scientific">Marssonina brunnea f. sp. multigermtubi (strain MB_m1)</name>
    <name type="common">Marssonina leaf spot fungus</name>
    <dbReference type="NCBI Taxonomy" id="1072389"/>
    <lineage>
        <taxon>Eukaryota</taxon>
        <taxon>Fungi</taxon>
        <taxon>Dikarya</taxon>
        <taxon>Ascomycota</taxon>
        <taxon>Pezizomycotina</taxon>
        <taxon>Leotiomycetes</taxon>
        <taxon>Helotiales</taxon>
        <taxon>Drepanopezizaceae</taxon>
        <taxon>Drepanopeziza</taxon>
    </lineage>
</organism>
<evidence type="ECO:0000256" key="5">
    <source>
        <dbReference type="ARBA" id="ARBA00023242"/>
    </source>
</evidence>
<dbReference type="PROSITE" id="PS50102">
    <property type="entry name" value="RRM"/>
    <property type="match status" value="1"/>
</dbReference>
<feature type="compositionally biased region" description="Basic and acidic residues" evidence="7">
    <location>
        <begin position="1"/>
        <end position="11"/>
    </location>
</feature>
<evidence type="ECO:0000256" key="4">
    <source>
        <dbReference type="ARBA" id="ARBA00023187"/>
    </source>
</evidence>
<dbReference type="GO" id="GO:0005737">
    <property type="term" value="C:cytoplasm"/>
    <property type="evidence" value="ECO:0007669"/>
    <property type="project" value="TreeGrafter"/>
</dbReference>
<dbReference type="InterPro" id="IPR035979">
    <property type="entry name" value="RBD_domain_sf"/>
</dbReference>
<dbReference type="OrthoDB" id="252020at2759"/>
<reference evidence="9 10" key="1">
    <citation type="journal article" date="2012" name="BMC Genomics">
        <title>Sequencing the genome of Marssonina brunnea reveals fungus-poplar co-evolution.</title>
        <authorList>
            <person name="Zhu S."/>
            <person name="Cao Y.-Z."/>
            <person name="Jiang C."/>
            <person name="Tan B.-Y."/>
            <person name="Wang Z."/>
            <person name="Feng S."/>
            <person name="Zhang L."/>
            <person name="Su X.-H."/>
            <person name="Brejova B."/>
            <person name="Vinar T."/>
            <person name="Xu M."/>
            <person name="Wang M.-X."/>
            <person name="Zhang S.-G."/>
            <person name="Huang M.-R."/>
            <person name="Wu R."/>
            <person name="Zhou Y."/>
        </authorList>
    </citation>
    <scope>NUCLEOTIDE SEQUENCE [LARGE SCALE GENOMIC DNA]</scope>
    <source>
        <strain evidence="9 10">MB_m1</strain>
    </source>
</reference>
<dbReference type="SMART" id="SM00360">
    <property type="entry name" value="RRM"/>
    <property type="match status" value="1"/>
</dbReference>
<dbReference type="GO" id="GO:0005654">
    <property type="term" value="C:nucleoplasm"/>
    <property type="evidence" value="ECO:0007669"/>
    <property type="project" value="TreeGrafter"/>
</dbReference>
<dbReference type="PANTHER" id="PTHR15481">
    <property type="entry name" value="RIBONUCLEIC ACID BINDING PROTEIN S1"/>
    <property type="match status" value="1"/>
</dbReference>
<dbReference type="Proteomes" id="UP000006753">
    <property type="component" value="Unassembled WGS sequence"/>
</dbReference>
<sequence>MVDHVILRGETSRSALQDGNADERTVDDWSSPQPWAPNRPEAARVLVRHTQIHPKAEDSLDLYPDPATHSLLDPLAEALVAIADTGVRVAAPVVAEPPARSGVVIEKLTKNVNESHLREIFGTFGQIRDLDMPMNRSFNTNRGTAYILYTSEADAEAAIAHMHESQIDGAVINVSIVLPRRKFSPSPPLARRTVNLDPRAPIAAAPSFRPPPQVRRRSPLPPYGVIVHARDRFLRGPVPHLEEEARVEGQEEEDGEKVQPEMAVEKREAQVTLATAVMKTGGAGAGAVPAEAEEAEVVADVDVRTIDLAALEFGTIRNHCITDV</sequence>
<dbReference type="InterPro" id="IPR000504">
    <property type="entry name" value="RRM_dom"/>
</dbReference>
<keyword evidence="2" id="KW-0507">mRNA processing</keyword>
<gene>
    <name evidence="9" type="ORF">MBM_07605</name>
</gene>
<dbReference type="KEGG" id="mbe:MBM_07605"/>
<name>K1WAR2_MARBU</name>
<evidence type="ECO:0000259" key="8">
    <source>
        <dbReference type="PROSITE" id="PS50102"/>
    </source>
</evidence>
<dbReference type="InterPro" id="IPR034201">
    <property type="entry name" value="RNPS1_RRM"/>
</dbReference>
<dbReference type="InParanoid" id="K1WAR2"/>
<dbReference type="AlphaFoldDB" id="K1WAR2"/>
<dbReference type="Pfam" id="PF00076">
    <property type="entry name" value="RRM_1"/>
    <property type="match status" value="1"/>
</dbReference>